<dbReference type="Proteomes" id="UP001061361">
    <property type="component" value="Chromosome"/>
</dbReference>
<evidence type="ECO:0000259" key="1">
    <source>
        <dbReference type="Pfam" id="PF05099"/>
    </source>
</evidence>
<feature type="domain" description="Co-chaperone DjlA N-terminal" evidence="1">
    <location>
        <begin position="266"/>
        <end position="340"/>
    </location>
</feature>
<dbReference type="CDD" id="cd07177">
    <property type="entry name" value="terB_like"/>
    <property type="match status" value="1"/>
</dbReference>
<name>A0ABM8AQ20_9BACT</name>
<organism evidence="2 3">
    <name type="scientific">Pseudodesulfovibrio portus</name>
    <dbReference type="NCBI Taxonomy" id="231439"/>
    <lineage>
        <taxon>Bacteria</taxon>
        <taxon>Pseudomonadati</taxon>
        <taxon>Thermodesulfobacteriota</taxon>
        <taxon>Desulfovibrionia</taxon>
        <taxon>Desulfovibrionales</taxon>
        <taxon>Desulfovibrionaceae</taxon>
    </lineage>
</organism>
<accession>A0ABM8AQ20</accession>
<dbReference type="InterPro" id="IPR007791">
    <property type="entry name" value="DjlA_N"/>
</dbReference>
<proteinExistence type="predicted"/>
<reference evidence="2" key="1">
    <citation type="submission" date="2022-08" db="EMBL/GenBank/DDBJ databases">
        <title>Genome Sequence of the sulphate-reducing bacterium, Pseudodesulfovibrio portus JCM14722.</title>
        <authorList>
            <person name="Kondo R."/>
            <person name="Kataoka T."/>
        </authorList>
    </citation>
    <scope>NUCLEOTIDE SEQUENCE</scope>
    <source>
        <strain evidence="2">JCM 14722</strain>
    </source>
</reference>
<sequence>MEAILSLVGLVIFLVVVNLVFRGLASSGKAAFNAARGRGSFKENFEYQFSGMGDFQIQAKQKTVGEDDNPFEIVEIQGKGLLPVSQRTTIGCIVSVFDKRDGDLVPVLSILEDFQEPETIVYQCRREITTISPDQGFAMWVPMGLFIPETLTPPVGGLRTLTIIARIVDMNFVPPINAGFLGSKTGIVAQAATTFTYRFEEKGYEETAKEADIAREMCVRLAMAVAFSDGSLDPSEGKVIQQWILKVLKSEPESRQEKLKSLLNGALKSSYDEASNRELSFSDLTRRLNDIGSKAYKYEAIELCLDVMAADGVAEESELEDIRRIADALELDFDEIQKMKDQRLLKVNVVPESGESLEALLGIDPGWEPNAIKKHLRTEFTKWNGRIQSLPEGQERTQAQKMLDLIAEARRKYA</sequence>
<dbReference type="SUPFAM" id="SSF158682">
    <property type="entry name" value="TerB-like"/>
    <property type="match status" value="1"/>
</dbReference>
<keyword evidence="3" id="KW-1185">Reference proteome</keyword>
<evidence type="ECO:0000313" key="3">
    <source>
        <dbReference type="Proteomes" id="UP001061361"/>
    </source>
</evidence>
<gene>
    <name evidence="2" type="ORF">JCM14722_09460</name>
</gene>
<evidence type="ECO:0000313" key="2">
    <source>
        <dbReference type="EMBL" id="BDQ33404.1"/>
    </source>
</evidence>
<protein>
    <recommendedName>
        <fullName evidence="1">Co-chaperone DjlA N-terminal domain-containing protein</fullName>
    </recommendedName>
</protein>
<dbReference type="InterPro" id="IPR029024">
    <property type="entry name" value="TerB-like"/>
</dbReference>
<dbReference type="EMBL" id="AP026708">
    <property type="protein sequence ID" value="BDQ33404.1"/>
    <property type="molecule type" value="Genomic_DNA"/>
</dbReference>
<dbReference type="RefSeq" id="WP_264983461.1">
    <property type="nucleotide sequence ID" value="NZ_AP026708.1"/>
</dbReference>
<dbReference type="Gene3D" id="1.10.3680.10">
    <property type="entry name" value="TerB-like"/>
    <property type="match status" value="1"/>
</dbReference>
<dbReference type="Pfam" id="PF05099">
    <property type="entry name" value="TerB"/>
    <property type="match status" value="1"/>
</dbReference>